<evidence type="ECO:0000259" key="4">
    <source>
        <dbReference type="PROSITE" id="PS50026"/>
    </source>
</evidence>
<evidence type="ECO:0000313" key="5">
    <source>
        <dbReference type="Proteomes" id="UP000694871"/>
    </source>
</evidence>
<dbReference type="InterPro" id="IPR018711">
    <property type="entry name" value="NAGPA"/>
</dbReference>
<sequence length="555" mass="60215">MERLLGVQLNQRRPSVGALAAFSLACLWCCCFWGVQGREAVWTSLNDDLLLPYPPSQHGPQHHHRYVRDCQPLAHGNTTHESWPADNSSASPPTITRAFVSYFPPEGQDRRAVYGHFTVVSDPLRTFSVLEPSGQGGCRSRTRATVEETSRLGKCLVAQNGGYFDMDTGECLGNIVSDGQLVQTSKGLQNAQFGIRQDGTLVFGYLSEEEVLAEENPFVQLVSGVVWLLRDGEVYVNQSRDLECSKTQTTGTFDTFIHTISARTAVGHDKEGRLVLLHVDGQTGGRGLNLWEMAEFLKQRGVVNAINLDGGGSATLVLNGTLASYPSDHCQPDPMWRCPRQISTIMCVREPLCHPPDCSGRGHCVLGKCQCSGAYWSGPACDVLDCGSSNCTPHGICTEMGCLCHAGWMGPNCSKACMNGTYGDGCSQTCLCLNGGWCDPVQGSCACLAGYQGILCEETTQCLPKAGCNPELILTEKNWIGITSVLALLLLLSAAGNAKLLFCRSAGQQNRSKYTYQPLEEMNGESTHTYSAAAWKTEDDADEQDPDQVESAELI</sequence>
<feature type="disulfide bond" evidence="1">
    <location>
        <begin position="447"/>
        <end position="456"/>
    </location>
</feature>
<protein>
    <submittedName>
        <fullName evidence="6">N-acetylglucosamine-1-phosphodiester alpha-N-acetylglucosaminidase</fullName>
    </submittedName>
</protein>
<dbReference type="PROSITE" id="PS01186">
    <property type="entry name" value="EGF_2"/>
    <property type="match status" value="1"/>
</dbReference>
<evidence type="ECO:0000256" key="2">
    <source>
        <dbReference type="SAM" id="MobiDB-lite"/>
    </source>
</evidence>
<dbReference type="GeneID" id="107114194"/>
<keyword evidence="1" id="KW-0245">EGF-like domain</keyword>
<dbReference type="Gene3D" id="2.10.25.10">
    <property type="entry name" value="Laminin"/>
    <property type="match status" value="2"/>
</dbReference>
<dbReference type="RefSeq" id="XP_015271119.1">
    <property type="nucleotide sequence ID" value="XM_015415633.1"/>
</dbReference>
<dbReference type="Proteomes" id="UP000694871">
    <property type="component" value="Unplaced"/>
</dbReference>
<feature type="region of interest" description="Disordered" evidence="2">
    <location>
        <begin position="525"/>
        <end position="555"/>
    </location>
</feature>
<proteinExistence type="predicted"/>
<dbReference type="Pfam" id="PF09992">
    <property type="entry name" value="NAGPA"/>
    <property type="match status" value="1"/>
</dbReference>
<keyword evidence="3" id="KW-0472">Membrane</keyword>
<dbReference type="PANTHER" id="PTHR40446">
    <property type="entry name" value="N-ACETYLGLUCOSAMINE-1-PHOSPHODIESTER ALPHA-N-ACETYLGLUCOSAMINIDASE"/>
    <property type="match status" value="1"/>
</dbReference>
<dbReference type="PROSITE" id="PS00022">
    <property type="entry name" value="EGF_1"/>
    <property type="match status" value="2"/>
</dbReference>
<dbReference type="PROSITE" id="PS50026">
    <property type="entry name" value="EGF_3"/>
    <property type="match status" value="1"/>
</dbReference>
<evidence type="ECO:0000256" key="1">
    <source>
        <dbReference type="PROSITE-ProRule" id="PRU00076"/>
    </source>
</evidence>
<accession>A0ABM1KBN2</accession>
<keyword evidence="5" id="KW-1185">Reference proteome</keyword>
<comment type="caution">
    <text evidence="1">Lacks conserved residue(s) required for the propagation of feature annotation.</text>
</comment>
<gene>
    <name evidence="6" type="primary">NAGPA</name>
</gene>
<feature type="transmembrane region" description="Helical" evidence="3">
    <location>
        <begin position="479"/>
        <end position="502"/>
    </location>
</feature>
<feature type="domain" description="EGF-like" evidence="4">
    <location>
        <begin position="422"/>
        <end position="457"/>
    </location>
</feature>
<evidence type="ECO:0000256" key="3">
    <source>
        <dbReference type="SAM" id="Phobius"/>
    </source>
</evidence>
<keyword evidence="3" id="KW-1133">Transmembrane helix</keyword>
<organism evidence="5 6">
    <name type="scientific">Gekko japonicus</name>
    <name type="common">Schlegel's Japanese gecko</name>
    <dbReference type="NCBI Taxonomy" id="146911"/>
    <lineage>
        <taxon>Eukaryota</taxon>
        <taxon>Metazoa</taxon>
        <taxon>Chordata</taxon>
        <taxon>Craniata</taxon>
        <taxon>Vertebrata</taxon>
        <taxon>Euteleostomi</taxon>
        <taxon>Lepidosauria</taxon>
        <taxon>Squamata</taxon>
        <taxon>Bifurcata</taxon>
        <taxon>Gekkota</taxon>
        <taxon>Gekkonidae</taxon>
        <taxon>Gekkoninae</taxon>
        <taxon>Gekko</taxon>
    </lineage>
</organism>
<keyword evidence="3" id="KW-0812">Transmembrane</keyword>
<dbReference type="PROSITE" id="PS51257">
    <property type="entry name" value="PROKAR_LIPOPROTEIN"/>
    <property type="match status" value="1"/>
</dbReference>
<keyword evidence="1" id="KW-1015">Disulfide bond</keyword>
<reference evidence="6" key="1">
    <citation type="submission" date="2025-08" db="UniProtKB">
        <authorList>
            <consortium name="RefSeq"/>
        </authorList>
    </citation>
    <scope>IDENTIFICATION</scope>
</reference>
<evidence type="ECO:0000313" key="6">
    <source>
        <dbReference type="RefSeq" id="XP_015271119.1"/>
    </source>
</evidence>
<name>A0ABM1KBN2_GEKJA</name>
<feature type="compositionally biased region" description="Acidic residues" evidence="2">
    <location>
        <begin position="539"/>
        <end position="555"/>
    </location>
</feature>
<dbReference type="PANTHER" id="PTHR40446:SF2">
    <property type="entry name" value="N-ACETYLGLUCOSAMINE-1-PHOSPHODIESTER ALPHA-N-ACETYLGLUCOSAMINIDASE"/>
    <property type="match status" value="1"/>
</dbReference>
<dbReference type="InterPro" id="IPR000742">
    <property type="entry name" value="EGF"/>
</dbReference>